<gene>
    <name evidence="1" type="ORF">PF327_05280</name>
</gene>
<organism evidence="1 2">
    <name type="scientific">Sulfurovum xiamenensis</name>
    <dbReference type="NCBI Taxonomy" id="3019066"/>
    <lineage>
        <taxon>Bacteria</taxon>
        <taxon>Pseudomonadati</taxon>
        <taxon>Campylobacterota</taxon>
        <taxon>Epsilonproteobacteria</taxon>
        <taxon>Campylobacterales</taxon>
        <taxon>Sulfurovaceae</taxon>
        <taxon>Sulfurovum</taxon>
    </lineage>
</organism>
<name>A0ABT7QR86_9BACT</name>
<accession>A0ABT7QR86</accession>
<evidence type="ECO:0000313" key="1">
    <source>
        <dbReference type="EMBL" id="MDM5263605.1"/>
    </source>
</evidence>
<dbReference type="InterPro" id="IPR036105">
    <property type="entry name" value="DiNase_FeMo-co_biosyn_sf"/>
</dbReference>
<dbReference type="EMBL" id="JAQIBC010000002">
    <property type="protein sequence ID" value="MDM5263605.1"/>
    <property type="molecule type" value="Genomic_DNA"/>
</dbReference>
<dbReference type="Gene3D" id="3.30.420.130">
    <property type="entry name" value="Dinitrogenase iron-molybdenum cofactor biosynthesis domain"/>
    <property type="match status" value="1"/>
</dbReference>
<sequence length="118" mass="13870">MTLISVEEDKKNISGRFRKAHSFAFLDEGQIFVQENPHKTSKSPEFFEYFNTLKIDRVYIKELGYKTFLKLQELGVEVYLVQGAERWNTIKPDSLLLLDRDNAKEYCSLGHHNKEARK</sequence>
<reference evidence="1" key="1">
    <citation type="submission" date="2023-01" db="EMBL/GenBank/DDBJ databases">
        <title>Sulfurovum sp. XTW-4 genome assembly.</title>
        <authorList>
            <person name="Wang J."/>
        </authorList>
    </citation>
    <scope>NUCLEOTIDE SEQUENCE</scope>
    <source>
        <strain evidence="1">XTW-4</strain>
    </source>
</reference>
<proteinExistence type="predicted"/>
<keyword evidence="2" id="KW-1185">Reference proteome</keyword>
<dbReference type="RefSeq" id="WP_289401594.1">
    <property type="nucleotide sequence ID" value="NZ_JAQIBC010000002.1"/>
</dbReference>
<evidence type="ECO:0008006" key="3">
    <source>
        <dbReference type="Google" id="ProtNLM"/>
    </source>
</evidence>
<protein>
    <recommendedName>
        <fullName evidence="3">Dinitrogenase iron-molybdenum cofactor biosynthesis domain-containing protein</fullName>
    </recommendedName>
</protein>
<evidence type="ECO:0000313" key="2">
    <source>
        <dbReference type="Proteomes" id="UP001169066"/>
    </source>
</evidence>
<dbReference type="SUPFAM" id="SSF53146">
    <property type="entry name" value="Nitrogenase accessory factor-like"/>
    <property type="match status" value="1"/>
</dbReference>
<comment type="caution">
    <text evidence="1">The sequence shown here is derived from an EMBL/GenBank/DDBJ whole genome shotgun (WGS) entry which is preliminary data.</text>
</comment>
<dbReference type="Proteomes" id="UP001169066">
    <property type="component" value="Unassembled WGS sequence"/>
</dbReference>